<keyword evidence="1" id="KW-0732">Signal</keyword>
<evidence type="ECO:0000313" key="4">
    <source>
        <dbReference type="Proteomes" id="UP000277766"/>
    </source>
</evidence>
<gene>
    <name evidence="3" type="ORF">EJ104_04325</name>
</gene>
<feature type="signal peptide" evidence="1">
    <location>
        <begin position="1"/>
        <end position="24"/>
    </location>
</feature>
<dbReference type="RefSeq" id="WP_126351531.1">
    <property type="nucleotide sequence ID" value="NZ_CP086380.1"/>
</dbReference>
<dbReference type="AlphaFoldDB" id="A0A3S0IQB1"/>
<evidence type="ECO:0000313" key="3">
    <source>
        <dbReference type="EMBL" id="RTR29077.1"/>
    </source>
</evidence>
<evidence type="ECO:0000259" key="2">
    <source>
        <dbReference type="Pfam" id="PF06662"/>
    </source>
</evidence>
<proteinExistence type="predicted"/>
<dbReference type="InterPro" id="IPR010598">
    <property type="entry name" value="C5-epim_C"/>
</dbReference>
<sequence>MRKALSIAAGSLLLALSTACGAQALPASSQPTSPAALGFDISTAEVRAEVQKTRDEHFKVNTKVEWSFVPGGYTARGNYLNYAIKFRDRKYDHIRYDENGLPERIYGDAYYKTPVLIAQHGLTGHARLVTNTPAEQAQYAKTDYRDMVNSADWLITSQNAKGCFEYHSPFRYYLSKTAYEPGWISGMAQGQGMSLLARTFDVTKDVKYINAAKRAMDCMVLSVDQGGTREDLGAVKPEWSNKVIFEEYLADPPGYTLNGFMFSLLGLYDLSQVAPDAAVRNQAALWFRRGTDTLETILPLFDMDGISAYDLGYLTYDRPVPHMSASYHIVHIYLLHAMNDVTNNAVLEKYERIWREDINQ</sequence>
<feature type="domain" description="D-glucuronyl C5-epimerase C-terminal" evidence="2">
    <location>
        <begin position="159"/>
        <end position="355"/>
    </location>
</feature>
<dbReference type="PANTHER" id="PTHR13174">
    <property type="entry name" value="D-GLUCURONYL C5-EPIMERASE"/>
    <property type="match status" value="1"/>
</dbReference>
<dbReference type="EMBL" id="RXPE01000005">
    <property type="protein sequence ID" value="RTR29077.1"/>
    <property type="molecule type" value="Genomic_DNA"/>
</dbReference>
<dbReference type="Pfam" id="PF06662">
    <property type="entry name" value="C5-epim_C"/>
    <property type="match status" value="1"/>
</dbReference>
<evidence type="ECO:0000256" key="1">
    <source>
        <dbReference type="SAM" id="SignalP"/>
    </source>
</evidence>
<comment type="caution">
    <text evidence="3">The sequence shown here is derived from an EMBL/GenBank/DDBJ whole genome shotgun (WGS) entry which is preliminary data.</text>
</comment>
<dbReference type="PANTHER" id="PTHR13174:SF3">
    <property type="entry name" value="D-GLUCURONYL C5-EPIMERASE"/>
    <property type="match status" value="1"/>
</dbReference>
<feature type="chain" id="PRO_5018726341" description="D-glucuronyl C5-epimerase C-terminal domain-containing protein" evidence="1">
    <location>
        <begin position="25"/>
        <end position="360"/>
    </location>
</feature>
<protein>
    <recommendedName>
        <fullName evidence="2">D-glucuronyl C5-epimerase C-terminal domain-containing protein</fullName>
    </recommendedName>
</protein>
<dbReference type="PROSITE" id="PS51257">
    <property type="entry name" value="PROKAR_LIPOPROTEIN"/>
    <property type="match status" value="1"/>
</dbReference>
<dbReference type="InterPro" id="IPR039721">
    <property type="entry name" value="C5-epimerase"/>
</dbReference>
<accession>A0A3S0IQB1</accession>
<dbReference type="SUPFAM" id="SSF81853">
    <property type="entry name" value="Family 10 polysaccharide lyase"/>
    <property type="match status" value="1"/>
</dbReference>
<reference evidence="3 4" key="1">
    <citation type="submission" date="2018-12" db="EMBL/GenBank/DDBJ databases">
        <title>Deinococcus radiophilus ATCC 27603 genome sequencing and assembly.</title>
        <authorList>
            <person name="Maclea K.S."/>
            <person name="Maynard C.R."/>
        </authorList>
    </citation>
    <scope>NUCLEOTIDE SEQUENCE [LARGE SCALE GENOMIC DNA]</scope>
    <source>
        <strain evidence="3 4">ATCC 27603</strain>
    </source>
</reference>
<dbReference type="Proteomes" id="UP000277766">
    <property type="component" value="Unassembled WGS sequence"/>
</dbReference>
<dbReference type="GO" id="GO:0047464">
    <property type="term" value="F:heparosan-N-sulfate-glucuronate 5-epimerase activity"/>
    <property type="evidence" value="ECO:0007669"/>
    <property type="project" value="InterPro"/>
</dbReference>
<dbReference type="OrthoDB" id="1495918at2"/>
<dbReference type="GO" id="GO:0015012">
    <property type="term" value="P:heparan sulfate proteoglycan biosynthetic process"/>
    <property type="evidence" value="ECO:0007669"/>
    <property type="project" value="InterPro"/>
</dbReference>
<organism evidence="3 4">
    <name type="scientific">Deinococcus radiophilus</name>
    <dbReference type="NCBI Taxonomy" id="32062"/>
    <lineage>
        <taxon>Bacteria</taxon>
        <taxon>Thermotogati</taxon>
        <taxon>Deinococcota</taxon>
        <taxon>Deinococci</taxon>
        <taxon>Deinococcales</taxon>
        <taxon>Deinococcaceae</taxon>
        <taxon>Deinococcus</taxon>
    </lineage>
</organism>
<name>A0A3S0IQB1_9DEIO</name>
<dbReference type="Gene3D" id="1.50.10.20">
    <property type="match status" value="1"/>
</dbReference>
<keyword evidence="4" id="KW-1185">Reference proteome</keyword>